<dbReference type="FunFam" id="1.10.287.130:FF:000002">
    <property type="entry name" value="Two-component osmosensing histidine kinase"/>
    <property type="match status" value="1"/>
</dbReference>
<comment type="subcellular location">
    <subcellularLocation>
        <location evidence="2">Cell membrane</location>
    </subcellularLocation>
</comment>
<dbReference type="SUPFAM" id="SSF52172">
    <property type="entry name" value="CheY-like"/>
    <property type="match status" value="2"/>
</dbReference>
<evidence type="ECO:0000256" key="5">
    <source>
        <dbReference type="ARBA" id="ARBA00022679"/>
    </source>
</evidence>
<dbReference type="InterPro" id="IPR003594">
    <property type="entry name" value="HATPase_dom"/>
</dbReference>
<dbReference type="GO" id="GO:0005524">
    <property type="term" value="F:ATP binding"/>
    <property type="evidence" value="ECO:0007669"/>
    <property type="project" value="UniProtKB-KW"/>
</dbReference>
<keyword evidence="8" id="KW-0067">ATP-binding</keyword>
<comment type="caution">
    <text evidence="15">The sequence shown here is derived from an EMBL/GenBank/DDBJ whole genome shotgun (WGS) entry which is preliminary data.</text>
</comment>
<dbReference type="CDD" id="cd00082">
    <property type="entry name" value="HisKA"/>
    <property type="match status" value="1"/>
</dbReference>
<evidence type="ECO:0000256" key="2">
    <source>
        <dbReference type="ARBA" id="ARBA00004236"/>
    </source>
</evidence>
<dbReference type="PANTHER" id="PTHR45339">
    <property type="entry name" value="HYBRID SIGNAL TRANSDUCTION HISTIDINE KINASE J"/>
    <property type="match status" value="1"/>
</dbReference>
<dbReference type="InterPro" id="IPR003661">
    <property type="entry name" value="HisK_dim/P_dom"/>
</dbReference>
<protein>
    <recommendedName>
        <fullName evidence="3">histidine kinase</fullName>
        <ecNumber evidence="3">2.7.13.3</ecNumber>
    </recommendedName>
</protein>
<dbReference type="GO" id="GO:0000155">
    <property type="term" value="F:phosphorelay sensor kinase activity"/>
    <property type="evidence" value="ECO:0007669"/>
    <property type="project" value="InterPro"/>
</dbReference>
<dbReference type="PANTHER" id="PTHR45339:SF5">
    <property type="entry name" value="HISTIDINE KINASE"/>
    <property type="match status" value="1"/>
</dbReference>
<dbReference type="SMART" id="SM00387">
    <property type="entry name" value="HATPase_c"/>
    <property type="match status" value="1"/>
</dbReference>
<dbReference type="Gene3D" id="3.40.50.2300">
    <property type="match status" value="2"/>
</dbReference>
<dbReference type="Pfam" id="PF02518">
    <property type="entry name" value="HATPase_c"/>
    <property type="match status" value="1"/>
</dbReference>
<evidence type="ECO:0000256" key="10">
    <source>
        <dbReference type="PROSITE-ProRule" id="PRU00169"/>
    </source>
</evidence>
<keyword evidence="7" id="KW-0418">Kinase</keyword>
<dbReference type="Gene3D" id="3.30.565.10">
    <property type="entry name" value="Histidine kinase-like ATPase, C-terminal domain"/>
    <property type="match status" value="1"/>
</dbReference>
<keyword evidence="16" id="KW-1185">Reference proteome</keyword>
<feature type="domain" description="Response regulatory" evidence="14">
    <location>
        <begin position="654"/>
        <end position="771"/>
    </location>
</feature>
<keyword evidence="9" id="KW-0902">Two-component regulatory system</keyword>
<dbReference type="CDD" id="cd00156">
    <property type="entry name" value="REC"/>
    <property type="match status" value="1"/>
</dbReference>
<dbReference type="GO" id="GO:0005886">
    <property type="term" value="C:plasma membrane"/>
    <property type="evidence" value="ECO:0007669"/>
    <property type="project" value="UniProtKB-SubCell"/>
</dbReference>
<dbReference type="SMART" id="SM00388">
    <property type="entry name" value="HisKA"/>
    <property type="match status" value="1"/>
</dbReference>
<evidence type="ECO:0000256" key="8">
    <source>
        <dbReference type="ARBA" id="ARBA00022840"/>
    </source>
</evidence>
<dbReference type="InterPro" id="IPR001789">
    <property type="entry name" value="Sig_transdc_resp-reg_receiver"/>
</dbReference>
<evidence type="ECO:0000259" key="13">
    <source>
        <dbReference type="PROSITE" id="PS50109"/>
    </source>
</evidence>
<dbReference type="AlphaFoldDB" id="A0A8J3YS98"/>
<dbReference type="PRINTS" id="PR00344">
    <property type="entry name" value="BCTRLSENSOR"/>
</dbReference>
<evidence type="ECO:0000256" key="9">
    <source>
        <dbReference type="ARBA" id="ARBA00023012"/>
    </source>
</evidence>
<evidence type="ECO:0000313" key="16">
    <source>
        <dbReference type="Proteomes" id="UP000619260"/>
    </source>
</evidence>
<dbReference type="InterPro" id="IPR004358">
    <property type="entry name" value="Sig_transdc_His_kin-like_C"/>
</dbReference>
<reference evidence="15" key="1">
    <citation type="submission" date="2021-01" db="EMBL/GenBank/DDBJ databases">
        <title>Whole genome shotgun sequence of Virgisporangium aliadipatigenens NBRC 105644.</title>
        <authorList>
            <person name="Komaki H."/>
            <person name="Tamura T."/>
        </authorList>
    </citation>
    <scope>NUCLEOTIDE SEQUENCE</scope>
    <source>
        <strain evidence="15">NBRC 105644</strain>
    </source>
</reference>
<keyword evidence="5" id="KW-0808">Transferase</keyword>
<keyword evidence="6" id="KW-0547">Nucleotide-binding</keyword>
<feature type="modified residue" description="4-aspartylphosphate" evidence="10">
    <location>
        <position position="574"/>
    </location>
</feature>
<dbReference type="InterPro" id="IPR011006">
    <property type="entry name" value="CheY-like_superfamily"/>
</dbReference>
<gene>
    <name evidence="15" type="ORF">Val02_63740</name>
</gene>
<dbReference type="CDD" id="cd17546">
    <property type="entry name" value="REC_hyHK_CKI1_RcsC-like"/>
    <property type="match status" value="1"/>
</dbReference>
<dbReference type="SMART" id="SM00448">
    <property type="entry name" value="REC"/>
    <property type="match status" value="2"/>
</dbReference>
<feature type="domain" description="Histidine kinase" evidence="13">
    <location>
        <begin position="175"/>
        <end position="393"/>
    </location>
</feature>
<sequence>MSTERTGQLLSVPAGPPEDPEEVAVRVRDAAMAGGLPPVRAVRLALAAIEALGRPSEGTALSVRSDGRRVEVEVPGPDGPRLLSVNVDPPGPGDVAHDELYLAAATLSPRALLAYLLAGAEQHTSRLTAAERDANELRGELDETNRGLMALYGELSEARTAAEQASQAKSSFLATMSHEIRSPLNAVIGFTSLLLDTPLNDEQDEYARAVRAAGSHLHSVIDDVLDTAKIESGKLDLEEIPFDLVGCVEDAVGIVSPAAEAKGLPLAALFSPGAPTRVVGDPLRLRQILVNLLTNAVKFTARGAVSVEVLGEPGTPLVRFLVRDTGIGIAPEAIERLFAPFSQADAATTRRFGGTGLGLFICRHLAELMGGGISVESTVGVGSTFTCSVTARAVPEAPRYGTPDRALAGRRAVLTHPVGLIREALCRHLSSWGMHVTETRGAVDVAGADLVVAHEALGGLRGEPLIVVAAPGAAPPVGGAVTAVVTAPVRRDRLYETVVRILDPGRPQKSTVDTPALRPTGHTLRILLAEDDPANRRAATLLLERLGHRVDAVVDGAAAAEAVLRADYDVVLMDLHMPDVDGLEATRRIRAARTEAGPHIIALTASITEENRRACRDAGMDDFLPKPIEPERLARTLAAIPAAAGGDAGTGTRTVLYVDDDDMLLRLVTRIAAAVPDVTLLSASTPDTALELARAHRPDLVLLDLNLAGAGGEQVLEKLRADPATAGTRVVIVSGDVADQTVDRLRAAGADGYLAKPFSAARLKELLSGQAP</sequence>
<dbReference type="SUPFAM" id="SSF47384">
    <property type="entry name" value="Homodimeric domain of signal transducing histidine kinase"/>
    <property type="match status" value="1"/>
</dbReference>
<evidence type="ECO:0000256" key="4">
    <source>
        <dbReference type="ARBA" id="ARBA00022553"/>
    </source>
</evidence>
<evidence type="ECO:0000256" key="3">
    <source>
        <dbReference type="ARBA" id="ARBA00012438"/>
    </source>
</evidence>
<evidence type="ECO:0000256" key="12">
    <source>
        <dbReference type="SAM" id="MobiDB-lite"/>
    </source>
</evidence>
<dbReference type="Pfam" id="PF00512">
    <property type="entry name" value="HisKA"/>
    <property type="match status" value="1"/>
</dbReference>
<accession>A0A8J3YS98</accession>
<dbReference type="PROSITE" id="PS50110">
    <property type="entry name" value="RESPONSE_REGULATORY"/>
    <property type="match status" value="2"/>
</dbReference>
<evidence type="ECO:0000256" key="6">
    <source>
        <dbReference type="ARBA" id="ARBA00022741"/>
    </source>
</evidence>
<name>A0A8J3YS98_9ACTN</name>
<dbReference type="InterPro" id="IPR036097">
    <property type="entry name" value="HisK_dim/P_sf"/>
</dbReference>
<evidence type="ECO:0000256" key="1">
    <source>
        <dbReference type="ARBA" id="ARBA00000085"/>
    </source>
</evidence>
<dbReference type="SUPFAM" id="SSF55874">
    <property type="entry name" value="ATPase domain of HSP90 chaperone/DNA topoisomerase II/histidine kinase"/>
    <property type="match status" value="1"/>
</dbReference>
<feature type="modified residue" description="4-aspartylphosphate" evidence="10">
    <location>
        <position position="704"/>
    </location>
</feature>
<dbReference type="InterPro" id="IPR036890">
    <property type="entry name" value="HATPase_C_sf"/>
</dbReference>
<dbReference type="PROSITE" id="PS50109">
    <property type="entry name" value="HIS_KIN"/>
    <property type="match status" value="1"/>
</dbReference>
<dbReference type="InterPro" id="IPR005467">
    <property type="entry name" value="His_kinase_dom"/>
</dbReference>
<proteinExistence type="predicted"/>
<dbReference type="CDD" id="cd16922">
    <property type="entry name" value="HATPase_EvgS-ArcB-TorS-like"/>
    <property type="match status" value="1"/>
</dbReference>
<dbReference type="RefSeq" id="WP_203902958.1">
    <property type="nucleotide sequence ID" value="NZ_BOPF01000028.1"/>
</dbReference>
<dbReference type="Proteomes" id="UP000619260">
    <property type="component" value="Unassembled WGS sequence"/>
</dbReference>
<keyword evidence="4 10" id="KW-0597">Phosphoprotein</keyword>
<comment type="catalytic activity">
    <reaction evidence="1">
        <text>ATP + protein L-histidine = ADP + protein N-phospho-L-histidine.</text>
        <dbReference type="EC" id="2.7.13.3"/>
    </reaction>
</comment>
<dbReference type="EMBL" id="BOPF01000028">
    <property type="protein sequence ID" value="GIJ49488.1"/>
    <property type="molecule type" value="Genomic_DNA"/>
</dbReference>
<dbReference type="Pfam" id="PF00072">
    <property type="entry name" value="Response_reg"/>
    <property type="match status" value="2"/>
</dbReference>
<feature type="coiled-coil region" evidence="11">
    <location>
        <begin position="120"/>
        <end position="147"/>
    </location>
</feature>
<evidence type="ECO:0000256" key="7">
    <source>
        <dbReference type="ARBA" id="ARBA00022777"/>
    </source>
</evidence>
<feature type="region of interest" description="Disordered" evidence="12">
    <location>
        <begin position="1"/>
        <end position="20"/>
    </location>
</feature>
<evidence type="ECO:0000259" key="14">
    <source>
        <dbReference type="PROSITE" id="PS50110"/>
    </source>
</evidence>
<organism evidence="15 16">
    <name type="scientific">Virgisporangium aliadipatigenens</name>
    <dbReference type="NCBI Taxonomy" id="741659"/>
    <lineage>
        <taxon>Bacteria</taxon>
        <taxon>Bacillati</taxon>
        <taxon>Actinomycetota</taxon>
        <taxon>Actinomycetes</taxon>
        <taxon>Micromonosporales</taxon>
        <taxon>Micromonosporaceae</taxon>
        <taxon>Virgisporangium</taxon>
    </lineage>
</organism>
<feature type="domain" description="Response regulatory" evidence="14">
    <location>
        <begin position="525"/>
        <end position="641"/>
    </location>
</feature>
<dbReference type="Gene3D" id="1.10.287.130">
    <property type="match status" value="1"/>
</dbReference>
<dbReference type="EC" id="2.7.13.3" evidence="3"/>
<evidence type="ECO:0000256" key="11">
    <source>
        <dbReference type="SAM" id="Coils"/>
    </source>
</evidence>
<dbReference type="FunFam" id="3.30.565.10:FF:000078">
    <property type="entry name" value="Two-component sensor histidine kinase"/>
    <property type="match status" value="1"/>
</dbReference>
<keyword evidence="11" id="KW-0175">Coiled coil</keyword>
<evidence type="ECO:0000313" key="15">
    <source>
        <dbReference type="EMBL" id="GIJ49488.1"/>
    </source>
</evidence>